<sequence length="176" mass="18719">MSGQAGRYQRSATGMVGAMIVLIAVVGGFVTLRELNSTDPPSPVRDVDYAKVAQFARKQATFDLVAPAALAPGWRATTVDYVDGVKPRWHLGMLDAEGRYVGLEQSGSSVSSMVETYVDEAAVRGKPVRVGGQTWSRWSDAGGDVAIVRDAGDTTTLLVGDEVPVEELATFATTLR</sequence>
<evidence type="ECO:0000313" key="2">
    <source>
        <dbReference type="EMBL" id="QNN51678.1"/>
    </source>
</evidence>
<dbReference type="Pfam" id="PF14030">
    <property type="entry name" value="DUF4245"/>
    <property type="match status" value="1"/>
</dbReference>
<dbReference type="InterPro" id="IPR025339">
    <property type="entry name" value="DUF4245"/>
</dbReference>
<keyword evidence="1" id="KW-0812">Transmembrane</keyword>
<dbReference type="EMBL" id="CP060713">
    <property type="protein sequence ID" value="QNN51678.1"/>
    <property type="molecule type" value="Genomic_DNA"/>
</dbReference>
<keyword evidence="1" id="KW-1133">Transmembrane helix</keyword>
<gene>
    <name evidence="2" type="ORF">H9L09_14035</name>
</gene>
<evidence type="ECO:0000256" key="1">
    <source>
        <dbReference type="SAM" id="Phobius"/>
    </source>
</evidence>
<reference evidence="2 3" key="1">
    <citation type="submission" date="2020-08" db="EMBL/GenBank/DDBJ databases">
        <title>Genome sequence of Nocardioides mesophilus KACC 16243T.</title>
        <authorList>
            <person name="Hyun D.-W."/>
            <person name="Bae J.-W."/>
        </authorList>
    </citation>
    <scope>NUCLEOTIDE SEQUENCE [LARGE SCALE GENOMIC DNA]</scope>
    <source>
        <strain evidence="2 3">KACC 16243</strain>
    </source>
</reference>
<accession>A0A7G9R7V3</accession>
<dbReference type="KEGG" id="nmes:H9L09_14035"/>
<keyword evidence="1" id="KW-0472">Membrane</keyword>
<organism evidence="2 3">
    <name type="scientific">Nocardioides mesophilus</name>
    <dbReference type="NCBI Taxonomy" id="433659"/>
    <lineage>
        <taxon>Bacteria</taxon>
        <taxon>Bacillati</taxon>
        <taxon>Actinomycetota</taxon>
        <taxon>Actinomycetes</taxon>
        <taxon>Propionibacteriales</taxon>
        <taxon>Nocardioidaceae</taxon>
        <taxon>Nocardioides</taxon>
    </lineage>
</organism>
<keyword evidence="3" id="KW-1185">Reference proteome</keyword>
<protein>
    <submittedName>
        <fullName evidence="2">DUF4245 domain-containing protein</fullName>
    </submittedName>
</protein>
<dbReference type="RefSeq" id="WP_187577514.1">
    <property type="nucleotide sequence ID" value="NZ_CP060713.1"/>
</dbReference>
<evidence type="ECO:0000313" key="3">
    <source>
        <dbReference type="Proteomes" id="UP000515947"/>
    </source>
</evidence>
<dbReference type="AlphaFoldDB" id="A0A7G9R7V3"/>
<proteinExistence type="predicted"/>
<dbReference type="Proteomes" id="UP000515947">
    <property type="component" value="Chromosome"/>
</dbReference>
<feature type="transmembrane region" description="Helical" evidence="1">
    <location>
        <begin position="12"/>
        <end position="32"/>
    </location>
</feature>
<name>A0A7G9R7V3_9ACTN</name>